<dbReference type="AlphaFoldDB" id="A0A1I5TVY8"/>
<organism evidence="1 2">
    <name type="scientific">Enterovibrio norvegicus DSM 15893</name>
    <dbReference type="NCBI Taxonomy" id="1121869"/>
    <lineage>
        <taxon>Bacteria</taxon>
        <taxon>Pseudomonadati</taxon>
        <taxon>Pseudomonadota</taxon>
        <taxon>Gammaproteobacteria</taxon>
        <taxon>Vibrionales</taxon>
        <taxon>Vibrionaceae</taxon>
        <taxon>Enterovibrio</taxon>
    </lineage>
</organism>
<dbReference type="SUPFAM" id="SSF51905">
    <property type="entry name" value="FAD/NAD(P)-binding domain"/>
    <property type="match status" value="1"/>
</dbReference>
<dbReference type="GeneID" id="35874367"/>
<protein>
    <submittedName>
        <fullName evidence="1">FAD dependent oxidoreductase</fullName>
    </submittedName>
</protein>
<dbReference type="EMBL" id="FOWR01000027">
    <property type="protein sequence ID" value="SFP87214.1"/>
    <property type="molecule type" value="Genomic_DNA"/>
</dbReference>
<proteinExistence type="predicted"/>
<evidence type="ECO:0000313" key="2">
    <source>
        <dbReference type="Proteomes" id="UP000182692"/>
    </source>
</evidence>
<dbReference type="Proteomes" id="UP000182692">
    <property type="component" value="Unassembled WGS sequence"/>
</dbReference>
<dbReference type="RefSeq" id="WP_017016920.1">
    <property type="nucleotide sequence ID" value="NZ_FOWR01000027.1"/>
</dbReference>
<sequence>MMKDGSYRIQDYILRDTIVSAIEGAKVAETGLPFKVGIVGGGVAGATAALKLAGLGVETLVFESSESLVSGPPICHLHAGGNLYREISEAQCIALLEQSIATVRAYPHSVNRRPTVIAIPTSDPGEPDAILHRLNVLTAHYREMIESDADNAVLGSPDDYFTLYSKEDMLRLACADLPDDPTSPDEWIVPVAKYMSLEQFKYPLVVVQEYGLSVFRLAATAALGLEGVPNCTLNLKHRVTHVEEAAQGWSITTHNPAGETHTHHVDFLINACGFRTGALDDLAQRPRERWVEYKAAYLAHWPSQPGIWPEVIVHGARGTPQGMAQLTPYPQGFIQLHGMTKDITLFDGGLVNAGQRSAQPMLPQCMIDKVDTGWEWEHVRVRTERAIGHFSQWLPAFENAEVGGIPLCGAQQIPGDDPSLRAADASFDGERYARIELVKASSALQATDRILAHCESKGWITLPDGWQKPSLALTASLHRDAIVEKAKEIATLRNYPEALAIPLPDRN</sequence>
<name>A0A1I5TVY8_9GAMM</name>
<dbReference type="InterPro" id="IPR036188">
    <property type="entry name" value="FAD/NAD-bd_sf"/>
</dbReference>
<accession>A0A1I5TVY8</accession>
<dbReference type="Gene3D" id="3.50.50.60">
    <property type="entry name" value="FAD/NAD(P)-binding domain"/>
    <property type="match status" value="1"/>
</dbReference>
<evidence type="ECO:0000313" key="1">
    <source>
        <dbReference type="EMBL" id="SFP87214.1"/>
    </source>
</evidence>
<reference evidence="1 2" key="1">
    <citation type="submission" date="2016-10" db="EMBL/GenBank/DDBJ databases">
        <authorList>
            <person name="de Groot N.N."/>
        </authorList>
    </citation>
    <scope>NUCLEOTIDE SEQUENCE [LARGE SCALE GENOMIC DNA]</scope>
    <source>
        <strain evidence="1 2">DSM 15893</strain>
    </source>
</reference>
<gene>
    <name evidence="1" type="ORF">SAMN03084138_03365</name>
</gene>
<dbReference type="OrthoDB" id="1401001at2"/>
<dbReference type="STRING" id="1121869.SAMN03084138_03365"/>